<gene>
    <name evidence="1" type="ORF">KPL71_018032</name>
</gene>
<comment type="caution">
    <text evidence="1">The sequence shown here is derived from an EMBL/GenBank/DDBJ whole genome shotgun (WGS) entry which is preliminary data.</text>
</comment>
<organism evidence="1 2">
    <name type="scientific">Citrus sinensis</name>
    <name type="common">Sweet orange</name>
    <name type="synonym">Citrus aurantium var. sinensis</name>
    <dbReference type="NCBI Taxonomy" id="2711"/>
    <lineage>
        <taxon>Eukaryota</taxon>
        <taxon>Viridiplantae</taxon>
        <taxon>Streptophyta</taxon>
        <taxon>Embryophyta</taxon>
        <taxon>Tracheophyta</taxon>
        <taxon>Spermatophyta</taxon>
        <taxon>Magnoliopsida</taxon>
        <taxon>eudicotyledons</taxon>
        <taxon>Gunneridae</taxon>
        <taxon>Pentapetalae</taxon>
        <taxon>rosids</taxon>
        <taxon>malvids</taxon>
        <taxon>Sapindales</taxon>
        <taxon>Rutaceae</taxon>
        <taxon>Aurantioideae</taxon>
        <taxon>Citrus</taxon>
    </lineage>
</organism>
<proteinExistence type="predicted"/>
<protein>
    <submittedName>
        <fullName evidence="1">UDP-glycosyltransferase 85A7</fullName>
    </submittedName>
</protein>
<evidence type="ECO:0000313" key="1">
    <source>
        <dbReference type="EMBL" id="KAH9736254.1"/>
    </source>
</evidence>
<reference evidence="2" key="1">
    <citation type="journal article" date="2023" name="Hortic. Res.">
        <title>A chromosome-level phased genome enabling allele-level studies in sweet orange: a case study on citrus Huanglongbing tolerance.</title>
        <authorList>
            <person name="Wu B."/>
            <person name="Yu Q."/>
            <person name="Deng Z."/>
            <person name="Duan Y."/>
            <person name="Luo F."/>
            <person name="Gmitter F. Jr."/>
        </authorList>
    </citation>
    <scope>NUCLEOTIDE SEQUENCE [LARGE SCALE GENOMIC DNA]</scope>
    <source>
        <strain evidence="2">cv. Valencia</strain>
    </source>
</reference>
<evidence type="ECO:0000313" key="2">
    <source>
        <dbReference type="Proteomes" id="UP000829398"/>
    </source>
</evidence>
<dbReference type="EMBL" id="CM039175">
    <property type="protein sequence ID" value="KAH9736254.1"/>
    <property type="molecule type" value="Genomic_DNA"/>
</dbReference>
<keyword evidence="2" id="KW-1185">Reference proteome</keyword>
<name>A0ACB8JTS7_CITSI</name>
<sequence>MVYHAISNAPSLSVQELFSTVACKPSTSLSEPSGQWRRPTCIITGGIMSFATIDVADELRIPVIAFGTDSASFADENMEKPVTSIPGFENVFRRTDLPGICRVETVDEYTLQFLIGETSSMSIRASAFVINTCNEIEAPMVSRLSSFISKIYTSVLYMRYTNQVNSRCVREVGKIGLDMKDTCDRSTVEKLVRNLIDNKRKEIMEPMDRGATVARDAVKEGGSSFKATWTG</sequence>
<dbReference type="Proteomes" id="UP000829398">
    <property type="component" value="Chromosome 6"/>
</dbReference>
<accession>A0ACB8JTS7</accession>